<dbReference type="GO" id="GO:0008237">
    <property type="term" value="F:metallopeptidase activity"/>
    <property type="evidence" value="ECO:0007669"/>
    <property type="project" value="UniProtKB-KW"/>
</dbReference>
<dbReference type="GO" id="GO:0046872">
    <property type="term" value="F:metal ion binding"/>
    <property type="evidence" value="ECO:0007669"/>
    <property type="project" value="UniProtKB-KW"/>
</dbReference>
<dbReference type="STRING" id="426128.SAMN05660297_02461"/>
<dbReference type="InterPro" id="IPR009045">
    <property type="entry name" value="Zn_M74/Hedgehog-like"/>
</dbReference>
<keyword evidence="3" id="KW-0645">Protease</keyword>
<evidence type="ECO:0000256" key="5">
    <source>
        <dbReference type="ARBA" id="ARBA00022729"/>
    </source>
</evidence>
<organism evidence="13 14">
    <name type="scientific">Natronincola peptidivorans</name>
    <dbReference type="NCBI Taxonomy" id="426128"/>
    <lineage>
        <taxon>Bacteria</taxon>
        <taxon>Bacillati</taxon>
        <taxon>Bacillota</taxon>
        <taxon>Clostridia</taxon>
        <taxon>Peptostreptococcales</taxon>
        <taxon>Natronincolaceae</taxon>
        <taxon>Natronincola</taxon>
    </lineage>
</organism>
<keyword evidence="8" id="KW-0482">Metalloprotease</keyword>
<evidence type="ECO:0000313" key="13">
    <source>
        <dbReference type="EMBL" id="SET45891.1"/>
    </source>
</evidence>
<comment type="pathway">
    <text evidence="2">Cell wall biogenesis; cell wall polysaccharide biosynthesis.</text>
</comment>
<evidence type="ECO:0000256" key="4">
    <source>
        <dbReference type="ARBA" id="ARBA00022723"/>
    </source>
</evidence>
<dbReference type="InterPro" id="IPR010275">
    <property type="entry name" value="MepK"/>
</dbReference>
<evidence type="ECO:0000256" key="1">
    <source>
        <dbReference type="ARBA" id="ARBA00001947"/>
    </source>
</evidence>
<dbReference type="GO" id="GO:0006508">
    <property type="term" value="P:proteolysis"/>
    <property type="evidence" value="ECO:0007669"/>
    <property type="project" value="UniProtKB-KW"/>
</dbReference>
<keyword evidence="5" id="KW-0732">Signal</keyword>
<dbReference type="Pfam" id="PF08291">
    <property type="entry name" value="Peptidase_M15_3"/>
    <property type="match status" value="1"/>
</dbReference>
<comment type="cofactor">
    <cofactor evidence="1">
        <name>Zn(2+)</name>
        <dbReference type="ChEBI" id="CHEBI:29105"/>
    </cofactor>
</comment>
<dbReference type="GO" id="GO:0071555">
    <property type="term" value="P:cell wall organization"/>
    <property type="evidence" value="ECO:0007669"/>
    <property type="project" value="UniProtKB-KW"/>
</dbReference>
<proteinExistence type="inferred from homology"/>
<dbReference type="Gene3D" id="3.30.1380.10">
    <property type="match status" value="1"/>
</dbReference>
<keyword evidence="14" id="KW-1185">Reference proteome</keyword>
<protein>
    <recommendedName>
        <fullName evidence="11">Murein endopeptidase K</fullName>
    </recommendedName>
</protein>
<dbReference type="PANTHER" id="PTHR37425">
    <property type="match status" value="1"/>
</dbReference>
<evidence type="ECO:0000256" key="6">
    <source>
        <dbReference type="ARBA" id="ARBA00022801"/>
    </source>
</evidence>
<evidence type="ECO:0000256" key="3">
    <source>
        <dbReference type="ARBA" id="ARBA00022670"/>
    </source>
</evidence>
<evidence type="ECO:0000259" key="12">
    <source>
        <dbReference type="Pfam" id="PF08291"/>
    </source>
</evidence>
<dbReference type="PANTHER" id="PTHR37425:SF1">
    <property type="entry name" value="OUTER MEMBRANE PROTEIN"/>
    <property type="match status" value="1"/>
</dbReference>
<dbReference type="OrthoDB" id="5242612at2"/>
<dbReference type="AlphaFoldDB" id="A0A1I0EMB1"/>
<evidence type="ECO:0000313" key="14">
    <source>
        <dbReference type="Proteomes" id="UP000199568"/>
    </source>
</evidence>
<dbReference type="EMBL" id="FOHU01000011">
    <property type="protein sequence ID" value="SET45891.1"/>
    <property type="molecule type" value="Genomic_DNA"/>
</dbReference>
<dbReference type="InterPro" id="IPR013230">
    <property type="entry name" value="Peptidase_M15A_C"/>
</dbReference>
<reference evidence="13 14" key="1">
    <citation type="submission" date="2016-10" db="EMBL/GenBank/DDBJ databases">
        <authorList>
            <person name="de Groot N.N."/>
        </authorList>
    </citation>
    <scope>NUCLEOTIDE SEQUENCE [LARGE SCALE GENOMIC DNA]</scope>
    <source>
        <strain evidence="13 14">DSM 18979</strain>
    </source>
</reference>
<accession>A0A1I0EMB1</accession>
<evidence type="ECO:0000256" key="8">
    <source>
        <dbReference type="ARBA" id="ARBA00023049"/>
    </source>
</evidence>
<feature type="domain" description="Peptidase M15A C-terminal" evidence="12">
    <location>
        <begin position="27"/>
        <end position="108"/>
    </location>
</feature>
<dbReference type="Proteomes" id="UP000199568">
    <property type="component" value="Unassembled WGS sequence"/>
</dbReference>
<gene>
    <name evidence="13" type="ORF">SAMN05660297_02461</name>
</gene>
<keyword evidence="6" id="KW-0378">Hydrolase</keyword>
<comment type="similarity">
    <text evidence="10">Belongs to the peptidase M15 family.</text>
</comment>
<evidence type="ECO:0000256" key="9">
    <source>
        <dbReference type="ARBA" id="ARBA00023316"/>
    </source>
</evidence>
<sequence length="119" mass="13221">MNKIQIAKNFQLWEFQCGGGTQLVKLDHRLLEKLQQLRDRVGGPVNLTSGYRTLEHNRQVGGSPNSQHMLGRAADIKVPGYSPEAIAQIAEELGFTGIGIYPTFTHVDVKTTAPSYWRG</sequence>
<keyword evidence="9" id="KW-0961">Cell wall biogenesis/degradation</keyword>
<evidence type="ECO:0000256" key="2">
    <source>
        <dbReference type="ARBA" id="ARBA00004776"/>
    </source>
</evidence>
<name>A0A1I0EMB1_9FIRM</name>
<evidence type="ECO:0000256" key="11">
    <source>
        <dbReference type="ARBA" id="ARBA00093666"/>
    </source>
</evidence>
<dbReference type="SUPFAM" id="SSF55166">
    <property type="entry name" value="Hedgehog/DD-peptidase"/>
    <property type="match status" value="1"/>
</dbReference>
<dbReference type="RefSeq" id="WP_090444420.1">
    <property type="nucleotide sequence ID" value="NZ_FOHU01000011.1"/>
</dbReference>
<keyword evidence="4" id="KW-0479">Metal-binding</keyword>
<evidence type="ECO:0000256" key="10">
    <source>
        <dbReference type="ARBA" id="ARBA00093448"/>
    </source>
</evidence>
<evidence type="ECO:0000256" key="7">
    <source>
        <dbReference type="ARBA" id="ARBA00022833"/>
    </source>
</evidence>
<keyword evidence="7" id="KW-0862">Zinc</keyword>